<dbReference type="EMBL" id="AZIM01012237">
    <property type="protein sequence ID" value="ETE56807.1"/>
    <property type="molecule type" value="Genomic_DNA"/>
</dbReference>
<dbReference type="InterPro" id="IPR003597">
    <property type="entry name" value="Ig_C1-set"/>
</dbReference>
<evidence type="ECO:0000256" key="3">
    <source>
        <dbReference type="ARBA" id="ARBA00022692"/>
    </source>
</evidence>
<dbReference type="Proteomes" id="UP000018936">
    <property type="component" value="Unassembled WGS sequence"/>
</dbReference>
<dbReference type="Pfam" id="PF07654">
    <property type="entry name" value="C1-set"/>
    <property type="match status" value="1"/>
</dbReference>
<dbReference type="InterPro" id="IPR036179">
    <property type="entry name" value="Ig-like_dom_sf"/>
</dbReference>
<keyword evidence="7" id="KW-0472">Membrane</keyword>
<gene>
    <name evidence="11" type="primary">HLA-A</name>
    <name evidence="11" type="ORF">L345_17481</name>
</gene>
<evidence type="ECO:0000256" key="9">
    <source>
        <dbReference type="ARBA" id="ARBA00023180"/>
    </source>
</evidence>
<keyword evidence="5" id="KW-0391">Immunity</keyword>
<accession>V8N5H3</accession>
<evidence type="ECO:0000256" key="4">
    <source>
        <dbReference type="ARBA" id="ARBA00022729"/>
    </source>
</evidence>
<organism evidence="11 12">
    <name type="scientific">Ophiophagus hannah</name>
    <name type="common">King cobra</name>
    <name type="synonym">Naja hannah</name>
    <dbReference type="NCBI Taxonomy" id="8665"/>
    <lineage>
        <taxon>Eukaryota</taxon>
        <taxon>Metazoa</taxon>
        <taxon>Chordata</taxon>
        <taxon>Craniata</taxon>
        <taxon>Vertebrata</taxon>
        <taxon>Euteleostomi</taxon>
        <taxon>Lepidosauria</taxon>
        <taxon>Squamata</taxon>
        <taxon>Bifurcata</taxon>
        <taxon>Unidentata</taxon>
        <taxon>Episquamata</taxon>
        <taxon>Toxicofera</taxon>
        <taxon>Serpentes</taxon>
        <taxon>Colubroidea</taxon>
        <taxon>Elapidae</taxon>
        <taxon>Elapinae</taxon>
        <taxon>Ophiophagus</taxon>
    </lineage>
</organism>
<dbReference type="GO" id="GO:0006955">
    <property type="term" value="P:immune response"/>
    <property type="evidence" value="ECO:0007669"/>
    <property type="project" value="TreeGrafter"/>
</dbReference>
<dbReference type="GO" id="GO:0042612">
    <property type="term" value="C:MHC class I protein complex"/>
    <property type="evidence" value="ECO:0007669"/>
    <property type="project" value="UniProtKB-KW"/>
</dbReference>
<dbReference type="InterPro" id="IPR011162">
    <property type="entry name" value="MHC_I/II-like_Ag-recog"/>
</dbReference>
<dbReference type="OrthoDB" id="8936120at2759"/>
<evidence type="ECO:0000256" key="2">
    <source>
        <dbReference type="ARBA" id="ARBA00022451"/>
    </source>
</evidence>
<evidence type="ECO:0000256" key="7">
    <source>
        <dbReference type="ARBA" id="ARBA00023136"/>
    </source>
</evidence>
<dbReference type="AlphaFoldDB" id="V8N5H3"/>
<dbReference type="Pfam" id="PF00129">
    <property type="entry name" value="MHC_I"/>
    <property type="match status" value="1"/>
</dbReference>
<dbReference type="InterPro" id="IPR037055">
    <property type="entry name" value="MHC_I-like_Ag-recog_sf"/>
</dbReference>
<dbReference type="Gene3D" id="2.60.40.10">
    <property type="entry name" value="Immunoglobulins"/>
    <property type="match status" value="1"/>
</dbReference>
<dbReference type="PANTHER" id="PTHR16675:SF242">
    <property type="entry name" value="MAJOR HISTOCOMPATIBILITY COMPLEX CLASS I-RELATED GENE PROTEIN"/>
    <property type="match status" value="1"/>
</dbReference>
<dbReference type="SMART" id="SM00407">
    <property type="entry name" value="IGc1"/>
    <property type="match status" value="1"/>
</dbReference>
<comment type="caution">
    <text evidence="11">The sequence shown here is derived from an EMBL/GenBank/DDBJ whole genome shotgun (WGS) entry which is preliminary data.</text>
</comment>
<dbReference type="GO" id="GO:0005615">
    <property type="term" value="C:extracellular space"/>
    <property type="evidence" value="ECO:0007669"/>
    <property type="project" value="TreeGrafter"/>
</dbReference>
<keyword evidence="8" id="KW-1015">Disulfide bond</keyword>
<dbReference type="GO" id="GO:0002474">
    <property type="term" value="P:antigen processing and presentation of peptide antigen via MHC class I"/>
    <property type="evidence" value="ECO:0007669"/>
    <property type="project" value="UniProtKB-KW"/>
</dbReference>
<keyword evidence="2" id="KW-0490">MHC I</keyword>
<dbReference type="InterPro" id="IPR013783">
    <property type="entry name" value="Ig-like_fold"/>
</dbReference>
<proteinExistence type="predicted"/>
<evidence type="ECO:0000313" key="11">
    <source>
        <dbReference type="EMBL" id="ETE56807.1"/>
    </source>
</evidence>
<feature type="domain" description="Ig-like" evidence="10">
    <location>
        <begin position="79"/>
        <end position="167"/>
    </location>
</feature>
<protein>
    <submittedName>
        <fullName evidence="11">HLA class I histocompatibility antigen, A-30 alpha chain</fullName>
    </submittedName>
</protein>
<evidence type="ECO:0000259" key="10">
    <source>
        <dbReference type="PROSITE" id="PS50835"/>
    </source>
</evidence>
<dbReference type="InterPro" id="IPR007110">
    <property type="entry name" value="Ig-like_dom"/>
</dbReference>
<dbReference type="GO" id="GO:0009897">
    <property type="term" value="C:external side of plasma membrane"/>
    <property type="evidence" value="ECO:0007669"/>
    <property type="project" value="TreeGrafter"/>
</dbReference>
<keyword evidence="3" id="KW-0812">Transmembrane</keyword>
<dbReference type="InterPro" id="IPR011161">
    <property type="entry name" value="MHC_I-like_Ag-recog"/>
</dbReference>
<sequence length="181" mass="21543">EGRNKRGFLRYGYNRWDIIRFENETLRWGAAQPQAEKVKQEEDPGWSEKVNVFLEKTCIEWLQRYLSYKNKTEQRTEDPVGKMTRKVVNDSLEVLICQAFGFYSKEIQATWKRDGEVCQYKTLHRNVAPNSDGTYYVWLSIEIDPKQRDHFQCHLKYEGLQEPLVLAWKEKTGERLRGCDV</sequence>
<keyword evidence="9" id="KW-0325">Glycoprotein</keyword>
<evidence type="ECO:0000256" key="1">
    <source>
        <dbReference type="ARBA" id="ARBA00004479"/>
    </source>
</evidence>
<keyword evidence="12" id="KW-1185">Reference proteome</keyword>
<comment type="subcellular location">
    <subcellularLocation>
        <location evidence="1">Membrane</location>
        <topology evidence="1">Single-pass type I membrane protein</topology>
    </subcellularLocation>
</comment>
<evidence type="ECO:0000256" key="8">
    <source>
        <dbReference type="ARBA" id="ARBA00023157"/>
    </source>
</evidence>
<dbReference type="SUPFAM" id="SSF48726">
    <property type="entry name" value="Immunoglobulin"/>
    <property type="match status" value="1"/>
</dbReference>
<dbReference type="SUPFAM" id="SSF54452">
    <property type="entry name" value="MHC antigen-recognition domain"/>
    <property type="match status" value="1"/>
</dbReference>
<keyword evidence="6" id="KW-1133">Transmembrane helix</keyword>
<keyword evidence="4" id="KW-0732">Signal</keyword>
<dbReference type="FunFam" id="2.60.40.10:FF:000204">
    <property type="entry name" value="Major histocompatibility complex, class I-related protein"/>
    <property type="match status" value="1"/>
</dbReference>
<evidence type="ECO:0000256" key="5">
    <source>
        <dbReference type="ARBA" id="ARBA00022859"/>
    </source>
</evidence>
<dbReference type="Gene3D" id="3.30.500.10">
    <property type="entry name" value="MHC class I-like antigen recognition-like"/>
    <property type="match status" value="1"/>
</dbReference>
<evidence type="ECO:0000256" key="6">
    <source>
        <dbReference type="ARBA" id="ARBA00022989"/>
    </source>
</evidence>
<reference evidence="11 12" key="1">
    <citation type="journal article" date="2013" name="Proc. Natl. Acad. Sci. U.S.A.">
        <title>The king cobra genome reveals dynamic gene evolution and adaptation in the snake venom system.</title>
        <authorList>
            <person name="Vonk F.J."/>
            <person name="Casewell N.R."/>
            <person name="Henkel C.V."/>
            <person name="Heimberg A.M."/>
            <person name="Jansen H.J."/>
            <person name="McCleary R.J."/>
            <person name="Kerkkamp H.M."/>
            <person name="Vos R.A."/>
            <person name="Guerreiro I."/>
            <person name="Calvete J.J."/>
            <person name="Wuster W."/>
            <person name="Woods A.E."/>
            <person name="Logan J.M."/>
            <person name="Harrison R.A."/>
            <person name="Castoe T.A."/>
            <person name="de Koning A.P."/>
            <person name="Pollock D.D."/>
            <person name="Yandell M."/>
            <person name="Calderon D."/>
            <person name="Renjifo C."/>
            <person name="Currier R.B."/>
            <person name="Salgado D."/>
            <person name="Pla D."/>
            <person name="Sanz L."/>
            <person name="Hyder A.S."/>
            <person name="Ribeiro J.M."/>
            <person name="Arntzen J.W."/>
            <person name="van den Thillart G.E."/>
            <person name="Boetzer M."/>
            <person name="Pirovano W."/>
            <person name="Dirks R.P."/>
            <person name="Spaink H.P."/>
            <person name="Duboule D."/>
            <person name="McGlinn E."/>
            <person name="Kini R.M."/>
            <person name="Richardson M.K."/>
        </authorList>
    </citation>
    <scope>NUCLEOTIDE SEQUENCE</scope>
    <source>
        <tissue evidence="11">Blood</tissue>
    </source>
</reference>
<feature type="non-terminal residue" evidence="11">
    <location>
        <position position="1"/>
    </location>
</feature>
<dbReference type="PROSITE" id="PS50835">
    <property type="entry name" value="IG_LIKE"/>
    <property type="match status" value="1"/>
</dbReference>
<dbReference type="PANTHER" id="PTHR16675">
    <property type="entry name" value="MHC CLASS I-RELATED"/>
    <property type="match status" value="1"/>
</dbReference>
<dbReference type="InterPro" id="IPR050208">
    <property type="entry name" value="MHC_class-I_related"/>
</dbReference>
<name>V8N5H3_OPHHA</name>
<evidence type="ECO:0000313" key="12">
    <source>
        <dbReference type="Proteomes" id="UP000018936"/>
    </source>
</evidence>